<feature type="chain" id="PRO_5005288905" description="Lipoprotein" evidence="1">
    <location>
        <begin position="22"/>
        <end position="162"/>
    </location>
</feature>
<evidence type="ECO:0000313" key="2">
    <source>
        <dbReference type="EMBL" id="KMQ64634.1"/>
    </source>
</evidence>
<evidence type="ECO:0000313" key="3">
    <source>
        <dbReference type="Proteomes" id="UP000036261"/>
    </source>
</evidence>
<dbReference type="EMBL" id="LFND01000003">
    <property type="protein sequence ID" value="KMQ64634.1"/>
    <property type="molecule type" value="Genomic_DNA"/>
</dbReference>
<dbReference type="STRING" id="558151.ACM46_10310"/>
<protein>
    <recommendedName>
        <fullName evidence="4">Lipoprotein</fullName>
    </recommendedName>
</protein>
<keyword evidence="3" id="KW-1185">Reference proteome</keyword>
<gene>
    <name evidence="2" type="ORF">ACM46_10310</name>
</gene>
<dbReference type="Proteomes" id="UP000036261">
    <property type="component" value="Unassembled WGS sequence"/>
</dbReference>
<keyword evidence="1" id="KW-0732">Signal</keyword>
<proteinExistence type="predicted"/>
<evidence type="ECO:0000256" key="1">
    <source>
        <dbReference type="SAM" id="SignalP"/>
    </source>
</evidence>
<dbReference type="OrthoDB" id="1261342at2"/>
<feature type="signal peptide" evidence="1">
    <location>
        <begin position="1"/>
        <end position="21"/>
    </location>
</feature>
<dbReference type="RefSeq" id="WP_048506562.1">
    <property type="nucleotide sequence ID" value="NZ_LFND01000003.1"/>
</dbReference>
<dbReference type="PATRIC" id="fig|558151.6.peg.2176"/>
<accession>A0A0J7IF36</accession>
<sequence>MKKITTVLMILMILITCGNVASSRNHEVQTKTEKKDTLIALNNNISLYYASYNNNMKLWYNLYIVNKNKRIKIDKGNKYKGTGSELFSSLSPNANYVVVDAIIKDYVHESDKDSTLHENYTCAIIDVKKAKIVKQMQQDCDGSWNKKNQWVSSGGKVVFGQQ</sequence>
<reference evidence="2 3" key="1">
    <citation type="journal article" date="2013" name="Int. J. Syst. Evol. Microbiol.">
        <title>Chryseobacterium angstadtii sp. nov., isolated from a newt tank.</title>
        <authorList>
            <person name="Kirk K.E."/>
            <person name="Hoffman J.A."/>
            <person name="Smith K.A."/>
            <person name="Strahan B.L."/>
            <person name="Failor K.C."/>
            <person name="Krebs J.E."/>
            <person name="Gale A.N."/>
            <person name="Do T.D."/>
            <person name="Sontag T.C."/>
            <person name="Batties A.M."/>
            <person name="Mistiszyn K."/>
            <person name="Newman J.D."/>
        </authorList>
    </citation>
    <scope>NUCLEOTIDE SEQUENCE [LARGE SCALE GENOMIC DNA]</scope>
    <source>
        <strain evidence="2 3">KM</strain>
    </source>
</reference>
<evidence type="ECO:0008006" key="4">
    <source>
        <dbReference type="Google" id="ProtNLM"/>
    </source>
</evidence>
<name>A0A0J7IF36_9FLAO</name>
<dbReference type="AlphaFoldDB" id="A0A0J7IF36"/>
<organism evidence="2 3">
    <name type="scientific">Chryseobacterium angstadtii</name>
    <dbReference type="NCBI Taxonomy" id="558151"/>
    <lineage>
        <taxon>Bacteria</taxon>
        <taxon>Pseudomonadati</taxon>
        <taxon>Bacteroidota</taxon>
        <taxon>Flavobacteriia</taxon>
        <taxon>Flavobacteriales</taxon>
        <taxon>Weeksellaceae</taxon>
        <taxon>Chryseobacterium group</taxon>
        <taxon>Chryseobacterium</taxon>
    </lineage>
</organism>
<comment type="caution">
    <text evidence="2">The sequence shown here is derived from an EMBL/GenBank/DDBJ whole genome shotgun (WGS) entry which is preliminary data.</text>
</comment>